<dbReference type="PANTHER" id="PTHR10773">
    <property type="entry name" value="DNA-DIRECTED RNA POLYMERASES I, II, AND III SUBUNIT RPABC2"/>
    <property type="match status" value="1"/>
</dbReference>
<evidence type="ECO:0000259" key="2">
    <source>
        <dbReference type="Pfam" id="PF25273"/>
    </source>
</evidence>
<feature type="region of interest" description="Disordered" evidence="1">
    <location>
        <begin position="538"/>
        <end position="559"/>
    </location>
</feature>
<feature type="region of interest" description="Disordered" evidence="1">
    <location>
        <begin position="36"/>
        <end position="91"/>
    </location>
</feature>
<feature type="domain" description="DUF7869" evidence="2">
    <location>
        <begin position="347"/>
        <end position="446"/>
    </location>
</feature>
<name>A0AAV8X7V0_9CUCU</name>
<proteinExistence type="predicted"/>
<dbReference type="Pfam" id="PF25273">
    <property type="entry name" value="DUF7869"/>
    <property type="match status" value="1"/>
</dbReference>
<keyword evidence="4" id="KW-1185">Reference proteome</keyword>
<dbReference type="InterPro" id="IPR057191">
    <property type="entry name" value="DUF7869"/>
</dbReference>
<gene>
    <name evidence="3" type="ORF">NQ314_013286</name>
</gene>
<feature type="compositionally biased region" description="Acidic residues" evidence="1">
    <location>
        <begin position="74"/>
        <end position="84"/>
    </location>
</feature>
<reference evidence="3" key="1">
    <citation type="journal article" date="2023" name="Insect Mol. Biol.">
        <title>Genome sequencing provides insights into the evolution of gene families encoding plant cell wall-degrading enzymes in longhorned beetles.</title>
        <authorList>
            <person name="Shin N.R."/>
            <person name="Okamura Y."/>
            <person name="Kirsch R."/>
            <person name="Pauchet Y."/>
        </authorList>
    </citation>
    <scope>NUCLEOTIDE SEQUENCE</scope>
    <source>
        <strain evidence="3">RBIC_L_NR</strain>
    </source>
</reference>
<dbReference type="Proteomes" id="UP001162156">
    <property type="component" value="Unassembled WGS sequence"/>
</dbReference>
<feature type="compositionally biased region" description="Polar residues" evidence="1">
    <location>
        <begin position="43"/>
        <end position="54"/>
    </location>
</feature>
<protein>
    <recommendedName>
        <fullName evidence="2">DUF7869 domain-containing protein</fullName>
    </recommendedName>
</protein>
<accession>A0AAV8X7V0</accession>
<dbReference type="EMBL" id="JANEYF010003714">
    <property type="protein sequence ID" value="KAJ8934545.1"/>
    <property type="molecule type" value="Genomic_DNA"/>
</dbReference>
<feature type="compositionally biased region" description="Basic and acidic residues" evidence="1">
    <location>
        <begin position="57"/>
        <end position="73"/>
    </location>
</feature>
<organism evidence="3 4">
    <name type="scientific">Rhamnusium bicolor</name>
    <dbReference type="NCBI Taxonomy" id="1586634"/>
    <lineage>
        <taxon>Eukaryota</taxon>
        <taxon>Metazoa</taxon>
        <taxon>Ecdysozoa</taxon>
        <taxon>Arthropoda</taxon>
        <taxon>Hexapoda</taxon>
        <taxon>Insecta</taxon>
        <taxon>Pterygota</taxon>
        <taxon>Neoptera</taxon>
        <taxon>Endopterygota</taxon>
        <taxon>Coleoptera</taxon>
        <taxon>Polyphaga</taxon>
        <taxon>Cucujiformia</taxon>
        <taxon>Chrysomeloidea</taxon>
        <taxon>Cerambycidae</taxon>
        <taxon>Lepturinae</taxon>
        <taxon>Rhagiini</taxon>
        <taxon>Rhamnusium</taxon>
    </lineage>
</organism>
<evidence type="ECO:0000256" key="1">
    <source>
        <dbReference type="SAM" id="MobiDB-lite"/>
    </source>
</evidence>
<feature type="compositionally biased region" description="Acidic residues" evidence="1">
    <location>
        <begin position="546"/>
        <end position="559"/>
    </location>
</feature>
<dbReference type="AlphaFoldDB" id="A0AAV8X7V0"/>
<comment type="caution">
    <text evidence="3">The sequence shown here is derived from an EMBL/GenBank/DDBJ whole genome shotgun (WGS) entry which is preliminary data.</text>
</comment>
<sequence>MGSRGKLLVSLCAKDKEHVTADCETDLNFHHVENSLEDAGNGLPSTSGVQINENENADGHETENESDSGHEYVPENEESSDSDEPLSKIRRRWTKSKPETWKRNITKEKRKSCMPYISKKENKSSKSSKRCKLYRITLCISHGPVDHALKGINENGVFDLPDKRGKKTPINKTPDIMLQKVKAHIESFPTMESHYCRKSSKRLYLDPNLSISKMYQLYVEQCQERKEKHVSEITYRRTFYQCEICSQFKNHTITEDDYKEHLRRRNEANAAKDADKIRATEDKTFLSVTFDLQSILQIPSSGVSQMYYSLKLCAYNFTIYEAAPPNNAFCYAWTEINGQRGSSEIGTALLKWIQNIPEGIKEISLYSDTCSGQNRNQFIAALFMYIVQYTNIQVLQHNFLEKGHFYMEVDSMHSAIETAKKNVDIYTMNDLLNIFKLARSKRIRNKKSSPYYVKELRFQDFLDLKSLASVFLKNRIKDDAGNKVSWLKIKYNYSELEYNVLRVYGREEKNSLLKLCKNNIIPPEYHAWYRSIPVDKKKNVTLPEPDSLESDEEVDSEEL</sequence>
<dbReference type="PANTHER" id="PTHR10773:SF19">
    <property type="match status" value="1"/>
</dbReference>
<evidence type="ECO:0000313" key="3">
    <source>
        <dbReference type="EMBL" id="KAJ8934545.1"/>
    </source>
</evidence>
<evidence type="ECO:0000313" key="4">
    <source>
        <dbReference type="Proteomes" id="UP001162156"/>
    </source>
</evidence>